<protein>
    <submittedName>
        <fullName evidence="2">Uncharacterized protein</fullName>
    </submittedName>
</protein>
<evidence type="ECO:0000256" key="1">
    <source>
        <dbReference type="SAM" id="SignalP"/>
    </source>
</evidence>
<evidence type="ECO:0000313" key="3">
    <source>
        <dbReference type="Proteomes" id="UP000735302"/>
    </source>
</evidence>
<organism evidence="2 3">
    <name type="scientific">Plakobranchus ocellatus</name>
    <dbReference type="NCBI Taxonomy" id="259542"/>
    <lineage>
        <taxon>Eukaryota</taxon>
        <taxon>Metazoa</taxon>
        <taxon>Spiralia</taxon>
        <taxon>Lophotrochozoa</taxon>
        <taxon>Mollusca</taxon>
        <taxon>Gastropoda</taxon>
        <taxon>Heterobranchia</taxon>
        <taxon>Euthyneura</taxon>
        <taxon>Panpulmonata</taxon>
        <taxon>Sacoglossa</taxon>
        <taxon>Placobranchoidea</taxon>
        <taxon>Plakobranchidae</taxon>
        <taxon>Plakobranchus</taxon>
    </lineage>
</organism>
<gene>
    <name evidence="2" type="ORF">PoB_005292200</name>
</gene>
<dbReference type="AlphaFoldDB" id="A0AAV4C571"/>
<proteinExistence type="predicted"/>
<evidence type="ECO:0000313" key="2">
    <source>
        <dbReference type="EMBL" id="GFO26417.1"/>
    </source>
</evidence>
<feature type="signal peptide" evidence="1">
    <location>
        <begin position="1"/>
        <end position="23"/>
    </location>
</feature>
<accession>A0AAV4C571</accession>
<keyword evidence="3" id="KW-1185">Reference proteome</keyword>
<dbReference type="EMBL" id="BLXT01005830">
    <property type="protein sequence ID" value="GFO26417.1"/>
    <property type="molecule type" value="Genomic_DNA"/>
</dbReference>
<dbReference type="Proteomes" id="UP000735302">
    <property type="component" value="Unassembled WGS sequence"/>
</dbReference>
<comment type="caution">
    <text evidence="2">The sequence shown here is derived from an EMBL/GenBank/DDBJ whole genome shotgun (WGS) entry which is preliminary data.</text>
</comment>
<keyword evidence="1" id="KW-0732">Signal</keyword>
<sequence length="103" mass="11849">MKYAVVFILSLLVILIARIDCKACLVDDELLPNGTLIECEYWAEPRVDTHTLTVYCCEEQGFRPHITTVKNRKQRTFYSSCECISTAGDYDDDEDDDDDDDDK</sequence>
<reference evidence="2 3" key="1">
    <citation type="journal article" date="2021" name="Elife">
        <title>Chloroplast acquisition without the gene transfer in kleptoplastic sea slugs, Plakobranchus ocellatus.</title>
        <authorList>
            <person name="Maeda T."/>
            <person name="Takahashi S."/>
            <person name="Yoshida T."/>
            <person name="Shimamura S."/>
            <person name="Takaki Y."/>
            <person name="Nagai Y."/>
            <person name="Toyoda A."/>
            <person name="Suzuki Y."/>
            <person name="Arimoto A."/>
            <person name="Ishii H."/>
            <person name="Satoh N."/>
            <person name="Nishiyama T."/>
            <person name="Hasebe M."/>
            <person name="Maruyama T."/>
            <person name="Minagawa J."/>
            <person name="Obokata J."/>
            <person name="Shigenobu S."/>
        </authorList>
    </citation>
    <scope>NUCLEOTIDE SEQUENCE [LARGE SCALE GENOMIC DNA]</scope>
</reference>
<name>A0AAV4C571_9GAST</name>
<feature type="chain" id="PRO_5043349101" evidence="1">
    <location>
        <begin position="24"/>
        <end position="103"/>
    </location>
</feature>